<evidence type="ECO:0000313" key="4">
    <source>
        <dbReference type="Proteomes" id="UP000285575"/>
    </source>
</evidence>
<reference evidence="3 4" key="1">
    <citation type="submission" date="2019-01" db="EMBL/GenBank/DDBJ databases">
        <authorList>
            <person name="Chen W.-M."/>
        </authorList>
    </citation>
    <scope>NUCLEOTIDE SEQUENCE [LARGE SCALE GENOMIC DNA]</scope>
    <source>
        <strain evidence="3 4">KYPY4</strain>
    </source>
</reference>
<comment type="caution">
    <text evidence="3">The sequence shown here is derived from an EMBL/GenBank/DDBJ whole genome shotgun (WGS) entry which is preliminary data.</text>
</comment>
<organism evidence="3 4">
    <name type="scientific">Rubrivivax rivuli</name>
    <dbReference type="NCBI Taxonomy" id="1862385"/>
    <lineage>
        <taxon>Bacteria</taxon>
        <taxon>Pseudomonadati</taxon>
        <taxon>Pseudomonadota</taxon>
        <taxon>Betaproteobacteria</taxon>
        <taxon>Burkholderiales</taxon>
        <taxon>Sphaerotilaceae</taxon>
        <taxon>Rubrivivax</taxon>
    </lineage>
</organism>
<protein>
    <submittedName>
        <fullName evidence="3">NfeD family protein</fullName>
    </submittedName>
</protein>
<dbReference type="Pfam" id="PF01957">
    <property type="entry name" value="NfeD"/>
    <property type="match status" value="1"/>
</dbReference>
<gene>
    <name evidence="3" type="ORF">EOE66_09395</name>
</gene>
<evidence type="ECO:0000313" key="3">
    <source>
        <dbReference type="EMBL" id="RVU46609.1"/>
    </source>
</evidence>
<dbReference type="Proteomes" id="UP000285575">
    <property type="component" value="Unassembled WGS sequence"/>
</dbReference>
<sequence>MLALGAVAGAMAASAGLDFRAQLITASAVGGGAVVLWYFVRKLRPRAQPAPSNADVNIDIGQRVQVPAWDEGGTARVTYRGAHWAVRHAGSGSPAPGEHIIVALDGNELRVEPATR</sequence>
<feature type="domain" description="NfeD-like C-terminal" evidence="2">
    <location>
        <begin position="58"/>
        <end position="113"/>
    </location>
</feature>
<evidence type="ECO:0000256" key="1">
    <source>
        <dbReference type="SAM" id="Phobius"/>
    </source>
</evidence>
<proteinExistence type="predicted"/>
<keyword evidence="1" id="KW-0812">Transmembrane</keyword>
<dbReference type="EMBL" id="SACR01000003">
    <property type="protein sequence ID" value="RVU46609.1"/>
    <property type="molecule type" value="Genomic_DNA"/>
</dbReference>
<dbReference type="AlphaFoldDB" id="A0A437RIQ5"/>
<keyword evidence="4" id="KW-1185">Reference proteome</keyword>
<dbReference type="InterPro" id="IPR002810">
    <property type="entry name" value="NfeD-like_C"/>
</dbReference>
<accession>A0A437RIQ5</accession>
<feature type="transmembrane region" description="Helical" evidence="1">
    <location>
        <begin position="22"/>
        <end position="40"/>
    </location>
</feature>
<keyword evidence="1" id="KW-1133">Transmembrane helix</keyword>
<dbReference type="OrthoDB" id="5654021at2"/>
<evidence type="ECO:0000259" key="2">
    <source>
        <dbReference type="Pfam" id="PF01957"/>
    </source>
</evidence>
<keyword evidence="1" id="KW-0472">Membrane</keyword>
<name>A0A437RIQ5_9BURK</name>